<dbReference type="AlphaFoldDB" id="A0AA85B390"/>
<accession>A0AA85B390</accession>
<organism evidence="2 3">
    <name type="scientific">Schistosoma mattheei</name>
    <dbReference type="NCBI Taxonomy" id="31246"/>
    <lineage>
        <taxon>Eukaryota</taxon>
        <taxon>Metazoa</taxon>
        <taxon>Spiralia</taxon>
        <taxon>Lophotrochozoa</taxon>
        <taxon>Platyhelminthes</taxon>
        <taxon>Trematoda</taxon>
        <taxon>Digenea</taxon>
        <taxon>Strigeidida</taxon>
        <taxon>Schistosomatoidea</taxon>
        <taxon>Schistosomatidae</taxon>
        <taxon>Schistosoma</taxon>
    </lineage>
</organism>
<name>A0AA85B390_9TREM</name>
<reference evidence="3" key="1">
    <citation type="submission" date="2023-11" db="UniProtKB">
        <authorList>
            <consortium name="WormBaseParasite"/>
        </authorList>
    </citation>
    <scope>IDENTIFICATION</scope>
</reference>
<proteinExistence type="predicted"/>
<dbReference type="Proteomes" id="UP000050791">
    <property type="component" value="Unassembled WGS sequence"/>
</dbReference>
<dbReference type="InterPro" id="IPR032071">
    <property type="entry name" value="DUF4806"/>
</dbReference>
<evidence type="ECO:0000259" key="1">
    <source>
        <dbReference type="Pfam" id="PF16064"/>
    </source>
</evidence>
<protein>
    <recommendedName>
        <fullName evidence="1">DUF4806 domain-containing protein</fullName>
    </recommendedName>
</protein>
<dbReference type="PANTHER" id="PTHR34153">
    <property type="entry name" value="SI:CH211-262H13.3-RELATED-RELATED"/>
    <property type="match status" value="1"/>
</dbReference>
<evidence type="ECO:0000313" key="3">
    <source>
        <dbReference type="WBParaSite" id="SMTH1_29900.1"/>
    </source>
</evidence>
<evidence type="ECO:0000313" key="2">
    <source>
        <dbReference type="Proteomes" id="UP000050791"/>
    </source>
</evidence>
<dbReference type="PANTHER" id="PTHR34153:SF2">
    <property type="entry name" value="SI:CH211-262H13.3-RELATED"/>
    <property type="match status" value="1"/>
</dbReference>
<sequence>MIASKNWIVGNDLCVLPNELVDIHLQKCDQPNENWSLMKCKVIHELDSLQSAKDLLAALQVLECRRKNTSTDENTLPLNTEKPKRGLMKRKEEFLYNSVDMDVAEMQAGNSRVQYPKFRVFDKLISPIANSTQLEISPSTSQCKPVGGTVLDQLYTVVLQMSSAITDLTKTINNMSSAITNLNVNVNQLLSKSNERERPHEFDCGLSSQEFPLSSEEELQMLDTGLSQKETRDRFMAMVTRLSGDDPKTSMRFILSHLLTPEVASKFTLLGTSSKRALHKCTFYSCIRSALTHRFLSSSVNEKDLGKLYDIATQGYFHDLRDKMIKRNRRKENQLQSTILTNITNSQDDYPNCD</sequence>
<dbReference type="Pfam" id="PF16064">
    <property type="entry name" value="DUF4806"/>
    <property type="match status" value="1"/>
</dbReference>
<dbReference type="WBParaSite" id="SMTH1_29900.1">
    <property type="protein sequence ID" value="SMTH1_29900.1"/>
    <property type="gene ID" value="SMTH1_29900"/>
</dbReference>
<feature type="domain" description="DUF4806" evidence="1">
    <location>
        <begin position="207"/>
        <end position="288"/>
    </location>
</feature>